<comment type="caution">
    <text evidence="2">The sequence shown here is derived from an EMBL/GenBank/DDBJ whole genome shotgun (WGS) entry which is preliminary data.</text>
</comment>
<keyword evidence="3" id="KW-1185">Reference proteome</keyword>
<feature type="region of interest" description="Disordered" evidence="1">
    <location>
        <begin position="83"/>
        <end position="151"/>
    </location>
</feature>
<dbReference type="AlphaFoldDB" id="A0A8S4A863"/>
<feature type="compositionally biased region" description="Acidic residues" evidence="1">
    <location>
        <begin position="86"/>
        <end position="96"/>
    </location>
</feature>
<evidence type="ECO:0000313" key="3">
    <source>
        <dbReference type="Proteomes" id="UP000678393"/>
    </source>
</evidence>
<feature type="non-terminal residue" evidence="2">
    <location>
        <position position="151"/>
    </location>
</feature>
<sequence>MDLSFRKFSCTDASISKGAVKLPSNNRIPTDIDNIQDTEGSHMIEASQSSETAVPLLIVTVKQEVDDQDTSDSDIADETITIKMEMDDENTDDAEGEGGSVVDSIKEEVDDELPYRIINTEEDTPADVNSMGETTTHSKRGRKLVVKKEGE</sequence>
<dbReference type="EMBL" id="CAJHNH020007968">
    <property type="protein sequence ID" value="CAG5135166.1"/>
    <property type="molecule type" value="Genomic_DNA"/>
</dbReference>
<reference evidence="2" key="1">
    <citation type="submission" date="2021-04" db="EMBL/GenBank/DDBJ databases">
        <authorList>
            <consortium name="Molecular Ecology Group"/>
        </authorList>
    </citation>
    <scope>NUCLEOTIDE SEQUENCE</scope>
</reference>
<evidence type="ECO:0000256" key="1">
    <source>
        <dbReference type="SAM" id="MobiDB-lite"/>
    </source>
</evidence>
<evidence type="ECO:0000313" key="2">
    <source>
        <dbReference type="EMBL" id="CAG5135166.1"/>
    </source>
</evidence>
<proteinExistence type="predicted"/>
<name>A0A8S4A863_9EUPU</name>
<protein>
    <submittedName>
        <fullName evidence="2">Uncharacterized protein</fullName>
    </submittedName>
</protein>
<gene>
    <name evidence="2" type="ORF">CUNI_LOCUS20724</name>
</gene>
<dbReference type="Proteomes" id="UP000678393">
    <property type="component" value="Unassembled WGS sequence"/>
</dbReference>
<accession>A0A8S4A863</accession>
<organism evidence="2 3">
    <name type="scientific">Candidula unifasciata</name>
    <dbReference type="NCBI Taxonomy" id="100452"/>
    <lineage>
        <taxon>Eukaryota</taxon>
        <taxon>Metazoa</taxon>
        <taxon>Spiralia</taxon>
        <taxon>Lophotrochozoa</taxon>
        <taxon>Mollusca</taxon>
        <taxon>Gastropoda</taxon>
        <taxon>Heterobranchia</taxon>
        <taxon>Euthyneura</taxon>
        <taxon>Panpulmonata</taxon>
        <taxon>Eupulmonata</taxon>
        <taxon>Stylommatophora</taxon>
        <taxon>Helicina</taxon>
        <taxon>Helicoidea</taxon>
        <taxon>Geomitridae</taxon>
        <taxon>Candidula</taxon>
    </lineage>
</organism>